<dbReference type="SMART" id="SM00387">
    <property type="entry name" value="HATPase_c"/>
    <property type="match status" value="1"/>
</dbReference>
<evidence type="ECO:0000256" key="15">
    <source>
        <dbReference type="ARBA" id="ARBA00024827"/>
    </source>
</evidence>
<dbReference type="PRINTS" id="PR00344">
    <property type="entry name" value="BCTRLSENSOR"/>
</dbReference>
<dbReference type="EC" id="2.7.13.3" evidence="5"/>
<keyword evidence="7" id="KW-0004">4Fe-4S</keyword>
<comment type="catalytic activity">
    <reaction evidence="1">
        <text>ATP + protein L-histidine = ADP + protein N-phospho-L-histidine.</text>
        <dbReference type="EC" id="2.7.13.3"/>
    </reaction>
</comment>
<dbReference type="GO" id="GO:0005737">
    <property type="term" value="C:cytoplasm"/>
    <property type="evidence" value="ECO:0007669"/>
    <property type="project" value="UniProtKB-SubCell"/>
</dbReference>
<dbReference type="KEGG" id="mpar:F7D14_03975"/>
<dbReference type="InterPro" id="IPR003660">
    <property type="entry name" value="HAMP_dom"/>
</dbReference>
<keyword evidence="18" id="KW-0472">Membrane</keyword>
<proteinExistence type="predicted"/>
<accession>A0A6B8M1I0</accession>
<evidence type="ECO:0000313" key="20">
    <source>
        <dbReference type="EMBL" id="QGM96721.1"/>
    </source>
</evidence>
<dbReference type="Gene3D" id="6.10.340.10">
    <property type="match status" value="1"/>
</dbReference>
<keyword evidence="18" id="KW-1133">Transmembrane helix</keyword>
<keyword evidence="12" id="KW-0408">Iron</keyword>
<reference evidence="20 21" key="1">
    <citation type="submission" date="2019-09" db="EMBL/GenBank/DDBJ databases">
        <title>Isolation and complete genome sequencing of Methylocystis species.</title>
        <authorList>
            <person name="Rumah B.L."/>
            <person name="Stead C.E."/>
            <person name="Stevens B.C."/>
            <person name="Minton N.P."/>
            <person name="Grosse-Honebrink A."/>
            <person name="Zhang Y."/>
        </authorList>
    </citation>
    <scope>NUCLEOTIDE SEQUENCE [LARGE SCALE GENOMIC DNA]</scope>
    <source>
        <strain evidence="20 21">BRCS2</strain>
    </source>
</reference>
<keyword evidence="10" id="KW-0808">Transferase</keyword>
<comment type="subcellular location">
    <subcellularLocation>
        <location evidence="4">Cytoplasm</location>
    </subcellularLocation>
    <subcellularLocation>
        <location evidence="3">Membrane</location>
    </subcellularLocation>
</comment>
<dbReference type="PANTHER" id="PTHR24421">
    <property type="entry name" value="NITRATE/NITRITE SENSOR PROTEIN NARX-RELATED"/>
    <property type="match status" value="1"/>
</dbReference>
<dbReference type="RefSeq" id="WP_040579439.1">
    <property type="nucleotide sequence ID" value="NZ_CP044331.1"/>
</dbReference>
<dbReference type="Proteomes" id="UP000422569">
    <property type="component" value="Chromosome"/>
</dbReference>
<feature type="domain" description="HAMP" evidence="19">
    <location>
        <begin position="176"/>
        <end position="228"/>
    </location>
</feature>
<organism evidence="20 21">
    <name type="scientific">Methylocystis parvus</name>
    <dbReference type="NCBI Taxonomy" id="134"/>
    <lineage>
        <taxon>Bacteria</taxon>
        <taxon>Pseudomonadati</taxon>
        <taxon>Pseudomonadota</taxon>
        <taxon>Alphaproteobacteria</taxon>
        <taxon>Hyphomicrobiales</taxon>
        <taxon>Methylocystaceae</taxon>
        <taxon>Methylocystis</taxon>
    </lineage>
</organism>
<dbReference type="PANTHER" id="PTHR24421:SF58">
    <property type="entry name" value="SIGNAL TRANSDUCTION HISTIDINE-PROTEIN KINASE_PHOSPHATASE UHPB"/>
    <property type="match status" value="1"/>
</dbReference>
<dbReference type="PROSITE" id="PS50885">
    <property type="entry name" value="HAMP"/>
    <property type="match status" value="1"/>
</dbReference>
<evidence type="ECO:0000256" key="8">
    <source>
        <dbReference type="ARBA" id="ARBA00022490"/>
    </source>
</evidence>
<evidence type="ECO:0000256" key="7">
    <source>
        <dbReference type="ARBA" id="ARBA00022485"/>
    </source>
</evidence>
<keyword evidence="8" id="KW-0963">Cytoplasm</keyword>
<dbReference type="GO" id="GO:0016020">
    <property type="term" value="C:membrane"/>
    <property type="evidence" value="ECO:0007669"/>
    <property type="project" value="UniProtKB-SubCell"/>
</dbReference>
<dbReference type="InterPro" id="IPR011712">
    <property type="entry name" value="Sig_transdc_His_kin_sub3_dim/P"/>
</dbReference>
<dbReference type="GO" id="GO:0046983">
    <property type="term" value="F:protein dimerization activity"/>
    <property type="evidence" value="ECO:0007669"/>
    <property type="project" value="InterPro"/>
</dbReference>
<evidence type="ECO:0000256" key="2">
    <source>
        <dbReference type="ARBA" id="ARBA00001966"/>
    </source>
</evidence>
<dbReference type="EMBL" id="CP044331">
    <property type="protein sequence ID" value="QGM96721.1"/>
    <property type="molecule type" value="Genomic_DNA"/>
</dbReference>
<evidence type="ECO:0000256" key="6">
    <source>
        <dbReference type="ARBA" id="ARBA00017322"/>
    </source>
</evidence>
<evidence type="ECO:0000256" key="18">
    <source>
        <dbReference type="SAM" id="Phobius"/>
    </source>
</evidence>
<feature type="coiled-coil region" evidence="17">
    <location>
        <begin position="209"/>
        <end position="246"/>
    </location>
</feature>
<keyword evidence="11 20" id="KW-0418">Kinase</keyword>
<gene>
    <name evidence="20" type="ORF">F7D14_03975</name>
</gene>
<evidence type="ECO:0000256" key="14">
    <source>
        <dbReference type="ARBA" id="ARBA00023014"/>
    </source>
</evidence>
<evidence type="ECO:0000256" key="12">
    <source>
        <dbReference type="ARBA" id="ARBA00023004"/>
    </source>
</evidence>
<dbReference type="GO" id="GO:0000155">
    <property type="term" value="F:phosphorelay sensor kinase activity"/>
    <property type="evidence" value="ECO:0007669"/>
    <property type="project" value="InterPro"/>
</dbReference>
<dbReference type="SUPFAM" id="SSF55874">
    <property type="entry name" value="ATPase domain of HSP90 chaperone/DNA topoisomerase II/histidine kinase"/>
    <property type="match status" value="1"/>
</dbReference>
<evidence type="ECO:0000313" key="21">
    <source>
        <dbReference type="Proteomes" id="UP000422569"/>
    </source>
</evidence>
<keyword evidence="17" id="KW-0175">Coiled coil</keyword>
<dbReference type="InterPro" id="IPR036890">
    <property type="entry name" value="HATPase_C_sf"/>
</dbReference>
<evidence type="ECO:0000256" key="9">
    <source>
        <dbReference type="ARBA" id="ARBA00022553"/>
    </source>
</evidence>
<evidence type="ECO:0000256" key="11">
    <source>
        <dbReference type="ARBA" id="ARBA00022777"/>
    </source>
</evidence>
<keyword evidence="18" id="KW-0812">Transmembrane</keyword>
<evidence type="ECO:0000256" key="5">
    <source>
        <dbReference type="ARBA" id="ARBA00012438"/>
    </source>
</evidence>
<dbReference type="InterPro" id="IPR050482">
    <property type="entry name" value="Sensor_HK_TwoCompSys"/>
</dbReference>
<evidence type="ECO:0000256" key="10">
    <source>
        <dbReference type="ARBA" id="ARBA00022679"/>
    </source>
</evidence>
<dbReference type="Gene3D" id="1.20.5.1930">
    <property type="match status" value="1"/>
</dbReference>
<dbReference type="Pfam" id="PF02518">
    <property type="entry name" value="HATPase_c"/>
    <property type="match status" value="1"/>
</dbReference>
<comment type="function">
    <text evidence="15">Member of the two-component regulatory system NreB/NreC involved in the control of dissimilatory nitrate/nitrite reduction in response to oxygen. NreB functions as a direct oxygen sensor histidine kinase which is autophosphorylated, in the absence of oxygen, probably at the conserved histidine residue, and transfers its phosphate group probably to a conserved aspartate residue of NreC. NreB/NreC activates the expression of the nitrate (narGHJI) and nitrite (nir) reductase operons, as well as the putative nitrate transporter gene narT.</text>
</comment>
<feature type="transmembrane region" description="Helical" evidence="18">
    <location>
        <begin position="153"/>
        <end position="175"/>
    </location>
</feature>
<keyword evidence="14" id="KW-0479">Metal-binding</keyword>
<evidence type="ECO:0000256" key="1">
    <source>
        <dbReference type="ARBA" id="ARBA00000085"/>
    </source>
</evidence>
<evidence type="ECO:0000259" key="19">
    <source>
        <dbReference type="PROSITE" id="PS50885"/>
    </source>
</evidence>
<comment type="cofactor">
    <cofactor evidence="2">
        <name>[4Fe-4S] cluster</name>
        <dbReference type="ChEBI" id="CHEBI:49883"/>
    </cofactor>
</comment>
<evidence type="ECO:0000256" key="16">
    <source>
        <dbReference type="ARBA" id="ARBA00030800"/>
    </source>
</evidence>
<sequence length="465" mass="50705">MVSLRAGLSWLIGVALLATLLINLTIQLIHAGPRVRAEAGSNLRLAREFVLTTIANLPDNDNPAPILRRLYANLGSLRHVDIKVLERGESPPPRWSAADHPNDAGPPAWFVKLVDVPPPRVILAPIRVRDSDFGSVAIISNPLDELEEIWSDMTWLASISLVVTLAIIALVLLLVRFSLTPFGALQAGLADLEAGKSGVRIAPRGASEFRQISNALNSLAATLDRVRQENRDLVNELIEIQESERKEIARDLHDEAGPCLFSIRAAAVSLQDALAHSPPNLERLRQISAIVDRASEALQSLVRGLLGRLRPKGLSELGLKTALESLFASWSLSHPEVDLRLLSPHDLSSLDETTAFAAYRLVQESVTNIFRHAKASWAQVSVTFGWDKVDETGEGEAEEAPTLTLVIEDNGIGIAKERRSGMGLLGMFERVQGLGGAMKVERRDGGGTRVIVSLPIRDEEEQDCE</sequence>
<keyword evidence="13" id="KW-0902">Two-component regulatory system</keyword>
<dbReference type="SMART" id="SM00304">
    <property type="entry name" value="HAMP"/>
    <property type="match status" value="1"/>
</dbReference>
<dbReference type="Pfam" id="PF07730">
    <property type="entry name" value="HisKA_3"/>
    <property type="match status" value="1"/>
</dbReference>
<evidence type="ECO:0000256" key="13">
    <source>
        <dbReference type="ARBA" id="ARBA00023012"/>
    </source>
</evidence>
<evidence type="ECO:0000256" key="4">
    <source>
        <dbReference type="ARBA" id="ARBA00004496"/>
    </source>
</evidence>
<dbReference type="InterPro" id="IPR003594">
    <property type="entry name" value="HATPase_dom"/>
</dbReference>
<evidence type="ECO:0000256" key="17">
    <source>
        <dbReference type="SAM" id="Coils"/>
    </source>
</evidence>
<dbReference type="Gene3D" id="3.30.565.10">
    <property type="entry name" value="Histidine kinase-like ATPase, C-terminal domain"/>
    <property type="match status" value="1"/>
</dbReference>
<evidence type="ECO:0000256" key="3">
    <source>
        <dbReference type="ARBA" id="ARBA00004370"/>
    </source>
</evidence>
<keyword evidence="21" id="KW-1185">Reference proteome</keyword>
<dbReference type="InterPro" id="IPR004358">
    <property type="entry name" value="Sig_transdc_His_kin-like_C"/>
</dbReference>
<protein>
    <recommendedName>
        <fullName evidence="6">Oxygen sensor histidine kinase NreB</fullName>
        <ecNumber evidence="5">2.7.13.3</ecNumber>
    </recommendedName>
    <alternativeName>
        <fullName evidence="16">Nitrogen regulation protein B</fullName>
    </alternativeName>
</protein>
<dbReference type="GO" id="GO:0051539">
    <property type="term" value="F:4 iron, 4 sulfur cluster binding"/>
    <property type="evidence" value="ECO:0007669"/>
    <property type="project" value="UniProtKB-KW"/>
</dbReference>
<dbReference type="AlphaFoldDB" id="A0A6B8M1I0"/>
<keyword evidence="9" id="KW-0597">Phosphoprotein</keyword>
<dbReference type="CDD" id="cd16917">
    <property type="entry name" value="HATPase_UhpB-NarQ-NarX-like"/>
    <property type="match status" value="1"/>
</dbReference>
<keyword evidence="14" id="KW-0411">Iron-sulfur</keyword>
<name>A0A6B8M1I0_9HYPH</name>